<organism evidence="2 3">
    <name type="scientific">Sphingobacterium siyangense</name>
    <dbReference type="NCBI Taxonomy" id="459529"/>
    <lineage>
        <taxon>Bacteria</taxon>
        <taxon>Pseudomonadati</taxon>
        <taxon>Bacteroidota</taxon>
        <taxon>Sphingobacteriia</taxon>
        <taxon>Sphingobacteriales</taxon>
        <taxon>Sphingobacteriaceae</taxon>
        <taxon>Sphingobacterium</taxon>
    </lineage>
</organism>
<keyword evidence="3" id="KW-1185">Reference proteome</keyword>
<dbReference type="Proteomes" id="UP000286402">
    <property type="component" value="Unassembled WGS sequence"/>
</dbReference>
<comment type="caution">
    <text evidence="2">The sequence shown here is derived from an EMBL/GenBank/DDBJ whole genome shotgun (WGS) entry which is preliminary data.</text>
</comment>
<dbReference type="EMBL" id="MCAQ01000028">
    <property type="protein sequence ID" value="RKF31724.1"/>
    <property type="molecule type" value="Genomic_DNA"/>
</dbReference>
<feature type="compositionally biased region" description="Basic and acidic residues" evidence="1">
    <location>
        <begin position="59"/>
        <end position="78"/>
    </location>
</feature>
<evidence type="ECO:0000313" key="2">
    <source>
        <dbReference type="EMBL" id="RKF31724.1"/>
    </source>
</evidence>
<evidence type="ECO:0000256" key="1">
    <source>
        <dbReference type="SAM" id="MobiDB-lite"/>
    </source>
</evidence>
<dbReference type="AlphaFoldDB" id="A0A420FFL5"/>
<sequence length="158" mass="17585">MAKTSPKKVLRNDIVINLKDSLPYLKDYLSDKKLNSRIEKAAKLLSKGIKKKKIKKLNHRELIKTDSKTKASSKKDLDQPAVDPTLNDTTEKITVPAKSTANRNADTTKKPVAKQADTDHNVIESKSLKVKDVQSKSSATAVDVKLPVPRSKKEKVEK</sequence>
<feature type="region of interest" description="Disordered" evidence="1">
    <location>
        <begin position="56"/>
        <end position="158"/>
    </location>
</feature>
<protein>
    <submittedName>
        <fullName evidence="2">Uncharacterized protein</fullName>
    </submittedName>
</protein>
<dbReference type="RefSeq" id="WP_120335966.1">
    <property type="nucleotide sequence ID" value="NZ_CP070350.1"/>
</dbReference>
<evidence type="ECO:0000313" key="3">
    <source>
        <dbReference type="Proteomes" id="UP000286402"/>
    </source>
</evidence>
<feature type="compositionally biased region" description="Basic and acidic residues" evidence="1">
    <location>
        <begin position="116"/>
        <end position="134"/>
    </location>
</feature>
<name>A0A420FFL5_9SPHI</name>
<accession>A0A420FFL5</accession>
<proteinExistence type="predicted"/>
<gene>
    <name evidence="2" type="ORF">BCY89_16295</name>
</gene>
<reference evidence="2 3" key="1">
    <citation type="submission" date="2016-07" db="EMBL/GenBank/DDBJ databases">
        <title>Genome analysis of Sphingobacterium siyangense T12B17.</title>
        <authorList>
            <person name="Xu D."/>
            <person name="Su Y."/>
            <person name="Zheng S."/>
        </authorList>
    </citation>
    <scope>NUCLEOTIDE SEQUENCE [LARGE SCALE GENOMIC DNA]</scope>
    <source>
        <strain evidence="2 3">T12B17</strain>
    </source>
</reference>